<protein>
    <submittedName>
        <fullName evidence="2">Uncharacterized protein</fullName>
    </submittedName>
</protein>
<feature type="region of interest" description="Disordered" evidence="1">
    <location>
        <begin position="38"/>
        <end position="65"/>
    </location>
</feature>
<dbReference type="EMBL" id="FMZW01000033">
    <property type="protein sequence ID" value="SDE71825.1"/>
    <property type="molecule type" value="Genomic_DNA"/>
</dbReference>
<proteinExistence type="predicted"/>
<name>A0A1G7F8I1_9BRAD</name>
<organism evidence="2 3">
    <name type="scientific">Bradyrhizobium brasilense</name>
    <dbReference type="NCBI Taxonomy" id="1419277"/>
    <lineage>
        <taxon>Bacteria</taxon>
        <taxon>Pseudomonadati</taxon>
        <taxon>Pseudomonadota</taxon>
        <taxon>Alphaproteobacteria</taxon>
        <taxon>Hyphomicrobiales</taxon>
        <taxon>Nitrobacteraceae</taxon>
        <taxon>Bradyrhizobium</taxon>
    </lineage>
</organism>
<dbReference type="AlphaFoldDB" id="A0A1G7F8I1"/>
<feature type="compositionally biased region" description="Low complexity" evidence="1">
    <location>
        <begin position="38"/>
        <end position="61"/>
    </location>
</feature>
<gene>
    <name evidence="2" type="ORF">SAMN05216337_103310</name>
</gene>
<evidence type="ECO:0000313" key="2">
    <source>
        <dbReference type="EMBL" id="SDE71825.1"/>
    </source>
</evidence>
<accession>A0A1G7F8I1</accession>
<evidence type="ECO:0000256" key="1">
    <source>
        <dbReference type="SAM" id="MobiDB-lite"/>
    </source>
</evidence>
<dbReference type="RefSeq" id="WP_092087248.1">
    <property type="nucleotide sequence ID" value="NZ_FMZW01000033.1"/>
</dbReference>
<sequence>MAITLTVLASLLQLHGPGATIESDHQGIDALLSGVREQSLQEQSAQEQSPQEQSLQEQSPQDVQGFQLGVVSDQPQATQVYFRRGAFARGPYAGGFRRGGGYYPGAGAFRRAGGYYPGAGAFRRGGFVRGY</sequence>
<evidence type="ECO:0000313" key="3">
    <source>
        <dbReference type="Proteomes" id="UP000199245"/>
    </source>
</evidence>
<reference evidence="2 3" key="1">
    <citation type="submission" date="2016-10" db="EMBL/GenBank/DDBJ databases">
        <authorList>
            <person name="de Groot N.N."/>
        </authorList>
    </citation>
    <scope>NUCLEOTIDE SEQUENCE [LARGE SCALE GENOMIC DNA]</scope>
    <source>
        <strain evidence="2 3">R5</strain>
    </source>
</reference>
<dbReference type="Proteomes" id="UP000199245">
    <property type="component" value="Unassembled WGS sequence"/>
</dbReference>